<gene>
    <name evidence="1" type="ORF">NK6_d_75</name>
    <name evidence="2" type="ORF">NK6_d_79</name>
</gene>
<keyword evidence="2" id="KW-0614">Plasmid</keyword>
<proteinExistence type="predicted"/>
<accession>A0A0E4BYX9</accession>
<dbReference type="EMBL" id="AP014688">
    <property type="protein sequence ID" value="BAR63634.1"/>
    <property type="molecule type" value="Genomic_DNA"/>
</dbReference>
<evidence type="ECO:0000313" key="3">
    <source>
        <dbReference type="Proteomes" id="UP000063308"/>
    </source>
</evidence>
<dbReference type="AlphaFoldDB" id="A0A0E4BYX9"/>
<evidence type="ECO:0000313" key="1">
    <source>
        <dbReference type="EMBL" id="BAR63634.1"/>
    </source>
</evidence>
<geneLocation type="plasmid" evidence="3">
    <name>pNK6d DNA</name>
</geneLocation>
<evidence type="ECO:0000313" key="2">
    <source>
        <dbReference type="EMBL" id="BAR63638.1"/>
    </source>
</evidence>
<reference evidence="2 3" key="1">
    <citation type="submission" date="2014-11" db="EMBL/GenBank/DDBJ databases">
        <title>Symbiosis island explosion on the genome of extra-slow-growing strains of soybean bradyrhizobia with massive insertion sequences.</title>
        <authorList>
            <person name="Iida T."/>
            <person name="Minamisawa K."/>
        </authorList>
    </citation>
    <scope>NUCLEOTIDE SEQUENCE [LARGE SCALE GENOMIC DNA]</scope>
    <source>
        <strain evidence="2 3">NK6</strain>
        <plasmid evidence="2">pNK6d</plasmid>
        <plasmid evidence="3">pNK6d DNA</plasmid>
    </source>
</reference>
<dbReference type="Proteomes" id="UP000063308">
    <property type="component" value="Plasmid pNK6d"/>
</dbReference>
<name>A0A0E4BYX9_9BRAD</name>
<dbReference type="EMBL" id="AP014688">
    <property type="protein sequence ID" value="BAR63638.1"/>
    <property type="molecule type" value="Genomic_DNA"/>
</dbReference>
<geneLocation type="plasmid" evidence="2">
    <name>pNK6d</name>
</geneLocation>
<organism evidence="2 3">
    <name type="scientific">Bradyrhizobium diazoefficiens</name>
    <dbReference type="NCBI Taxonomy" id="1355477"/>
    <lineage>
        <taxon>Bacteria</taxon>
        <taxon>Pseudomonadati</taxon>
        <taxon>Pseudomonadota</taxon>
        <taxon>Alphaproteobacteria</taxon>
        <taxon>Hyphomicrobiales</taxon>
        <taxon>Nitrobacteraceae</taxon>
        <taxon>Bradyrhizobium</taxon>
    </lineage>
</organism>
<sequence>MDDDTVRFIGDYGLGATTNDFAAKLVAIIPFVGEEHAHGWRERQDIGSRSDIGILAWSQMQDDRPAERIAQRMDFCRAASARAADCLIVLPPFPPEAHR</sequence>
<protein>
    <submittedName>
        <fullName evidence="2">Transposase</fullName>
    </submittedName>
</protein>